<dbReference type="PANTHER" id="PTHR40027:SF1">
    <property type="entry name" value="CELL DIVISION PROTEIN DIVIC"/>
    <property type="match status" value="1"/>
</dbReference>
<dbReference type="GO" id="GO:0051301">
    <property type="term" value="P:cell division"/>
    <property type="evidence" value="ECO:0007669"/>
    <property type="project" value="InterPro"/>
</dbReference>
<keyword evidence="2" id="KW-0812">Transmembrane</keyword>
<evidence type="ECO:0000313" key="3">
    <source>
        <dbReference type="EMBL" id="WEG73266.1"/>
    </source>
</evidence>
<dbReference type="InterPro" id="IPR007060">
    <property type="entry name" value="FtsL/DivIC"/>
</dbReference>
<organism evidence="3 4">
    <name type="scientific">Vagococcus intermedius</name>
    <dbReference type="NCBI Taxonomy" id="2991418"/>
    <lineage>
        <taxon>Bacteria</taxon>
        <taxon>Bacillati</taxon>
        <taxon>Bacillota</taxon>
        <taxon>Bacilli</taxon>
        <taxon>Lactobacillales</taxon>
        <taxon>Enterococcaceae</taxon>
        <taxon>Vagococcus</taxon>
    </lineage>
</organism>
<feature type="coiled-coil region" evidence="1">
    <location>
        <begin position="71"/>
        <end position="105"/>
    </location>
</feature>
<keyword evidence="2" id="KW-0472">Membrane</keyword>
<dbReference type="Pfam" id="PF04977">
    <property type="entry name" value="DivIC"/>
    <property type="match status" value="1"/>
</dbReference>
<dbReference type="PANTHER" id="PTHR40027">
    <property type="entry name" value="CELL DIVISION PROTEIN DIVIC"/>
    <property type="match status" value="1"/>
</dbReference>
<dbReference type="AlphaFoldDB" id="A0AAF0CUS6"/>
<sequence length="150" mass="17681">MVEKNVKRQTNSNEAKVSSIGNHYTEEQLKKYNREKKELIFKRRRLAALFTVITVVFLASGFNIIRSYLHISDLKQEKVAAKQEDANLKQQLSSLKYDVKLLEDEDYLLKVARQKYFYTKEDELVYSLPQIKEKPQNHQLNQIDKSGKNE</sequence>
<feature type="transmembrane region" description="Helical" evidence="2">
    <location>
        <begin position="46"/>
        <end position="65"/>
    </location>
</feature>
<protein>
    <submittedName>
        <fullName evidence="3">Septum formation initiator family protein</fullName>
    </submittedName>
</protein>
<name>A0AAF0CUS6_9ENTE</name>
<keyword evidence="4" id="KW-1185">Reference proteome</keyword>
<evidence type="ECO:0000256" key="2">
    <source>
        <dbReference type="SAM" id="Phobius"/>
    </source>
</evidence>
<accession>A0AAF0CUS6</accession>
<evidence type="ECO:0000313" key="4">
    <source>
        <dbReference type="Proteomes" id="UP001179647"/>
    </source>
</evidence>
<proteinExistence type="predicted"/>
<keyword evidence="2" id="KW-1133">Transmembrane helix</keyword>
<keyword evidence="1" id="KW-0175">Coiled coil</keyword>
<gene>
    <name evidence="3" type="ORF">OL234_10080</name>
</gene>
<evidence type="ECO:0000256" key="1">
    <source>
        <dbReference type="SAM" id="Coils"/>
    </source>
</evidence>
<dbReference type="RefSeq" id="WP_275469069.1">
    <property type="nucleotide sequence ID" value="NZ_CP110232.1"/>
</dbReference>
<dbReference type="Proteomes" id="UP001179647">
    <property type="component" value="Chromosome"/>
</dbReference>
<reference evidence="3" key="1">
    <citation type="submission" date="2022-10" db="EMBL/GenBank/DDBJ databases">
        <title>Vagococcus sp. isolated from poultry meat.</title>
        <authorList>
            <person name="Johansson P."/>
            <person name="Bjorkroth J."/>
        </authorList>
    </citation>
    <scope>NUCLEOTIDE SEQUENCE</scope>
    <source>
        <strain evidence="3">STAA11</strain>
    </source>
</reference>
<dbReference type="InterPro" id="IPR039076">
    <property type="entry name" value="DivIC"/>
</dbReference>
<dbReference type="EMBL" id="CP110232">
    <property type="protein sequence ID" value="WEG73266.1"/>
    <property type="molecule type" value="Genomic_DNA"/>
</dbReference>
<dbReference type="KEGG" id="vie:OL234_10080"/>